<dbReference type="GO" id="GO:0005524">
    <property type="term" value="F:ATP binding"/>
    <property type="evidence" value="ECO:0007669"/>
    <property type="project" value="UniProtKB-KW"/>
</dbReference>
<protein>
    <submittedName>
        <fullName evidence="7">ABC-2 type transport system ATP-binding protein</fullName>
    </submittedName>
</protein>
<keyword evidence="3" id="KW-0547">Nucleotide-binding</keyword>
<keyword evidence="4 7" id="KW-0067">ATP-binding</keyword>
<dbReference type="PROSITE" id="PS00211">
    <property type="entry name" value="ABC_TRANSPORTER_1"/>
    <property type="match status" value="1"/>
</dbReference>
<dbReference type="InterPro" id="IPR027417">
    <property type="entry name" value="P-loop_NTPase"/>
</dbReference>
<dbReference type="EMBL" id="JACHJU010000006">
    <property type="protein sequence ID" value="MBB4943710.1"/>
    <property type="molecule type" value="Genomic_DNA"/>
</dbReference>
<dbReference type="Pfam" id="PF00005">
    <property type="entry name" value="ABC_tran"/>
    <property type="match status" value="1"/>
</dbReference>
<evidence type="ECO:0000313" key="8">
    <source>
        <dbReference type="Proteomes" id="UP000534286"/>
    </source>
</evidence>
<dbReference type="GO" id="GO:0046677">
    <property type="term" value="P:response to antibiotic"/>
    <property type="evidence" value="ECO:0007669"/>
    <property type="project" value="UniProtKB-KW"/>
</dbReference>
<keyword evidence="5" id="KW-0046">Antibiotic resistance</keyword>
<dbReference type="PANTHER" id="PTHR42711:SF17">
    <property type="entry name" value="ABC TRANSPORTER ATP-BINDING PROTEIN"/>
    <property type="match status" value="1"/>
</dbReference>
<dbReference type="SMART" id="SM00382">
    <property type="entry name" value="AAA"/>
    <property type="match status" value="1"/>
</dbReference>
<reference evidence="7 8" key="1">
    <citation type="submission" date="2020-08" db="EMBL/GenBank/DDBJ databases">
        <title>Sequencing the genomes of 1000 actinobacteria strains.</title>
        <authorList>
            <person name="Klenk H.-P."/>
        </authorList>
    </citation>
    <scope>NUCLEOTIDE SEQUENCE [LARGE SCALE GENOMIC DNA]</scope>
    <source>
        <strain evidence="7 8">DSM 43023</strain>
    </source>
</reference>
<dbReference type="RefSeq" id="WP_184759598.1">
    <property type="nucleotide sequence ID" value="NZ_BAABEK010000024.1"/>
</dbReference>
<accession>A0A7W7WEQ6</accession>
<dbReference type="CDD" id="cd03230">
    <property type="entry name" value="ABC_DR_subfamily_A"/>
    <property type="match status" value="1"/>
</dbReference>
<keyword evidence="8" id="KW-1185">Reference proteome</keyword>
<dbReference type="Proteomes" id="UP000534286">
    <property type="component" value="Unassembled WGS sequence"/>
</dbReference>
<dbReference type="InterPro" id="IPR017871">
    <property type="entry name" value="ABC_transporter-like_CS"/>
</dbReference>
<dbReference type="Gene3D" id="3.40.50.300">
    <property type="entry name" value="P-loop containing nucleotide triphosphate hydrolases"/>
    <property type="match status" value="1"/>
</dbReference>
<keyword evidence="2" id="KW-0813">Transport</keyword>
<dbReference type="InterPro" id="IPR050763">
    <property type="entry name" value="ABC_transporter_ATP-binding"/>
</dbReference>
<dbReference type="InterPro" id="IPR003439">
    <property type="entry name" value="ABC_transporter-like_ATP-bd"/>
</dbReference>
<evidence type="ECO:0000256" key="2">
    <source>
        <dbReference type="ARBA" id="ARBA00022448"/>
    </source>
</evidence>
<evidence type="ECO:0000256" key="3">
    <source>
        <dbReference type="ARBA" id="ARBA00022741"/>
    </source>
</evidence>
<evidence type="ECO:0000256" key="1">
    <source>
        <dbReference type="ARBA" id="ARBA00004202"/>
    </source>
</evidence>
<dbReference type="SUPFAM" id="SSF52540">
    <property type="entry name" value="P-loop containing nucleoside triphosphate hydrolases"/>
    <property type="match status" value="1"/>
</dbReference>
<dbReference type="PANTHER" id="PTHR42711">
    <property type="entry name" value="ABC TRANSPORTER ATP-BINDING PROTEIN"/>
    <property type="match status" value="1"/>
</dbReference>
<dbReference type="AlphaFoldDB" id="A0A7W7WEQ6"/>
<comment type="subcellular location">
    <subcellularLocation>
        <location evidence="1">Cell membrane</location>
        <topology evidence="1">Peripheral membrane protein</topology>
    </subcellularLocation>
</comment>
<evidence type="ECO:0000259" key="6">
    <source>
        <dbReference type="PROSITE" id="PS50893"/>
    </source>
</evidence>
<proteinExistence type="predicted"/>
<gene>
    <name evidence="7" type="ORF">FHR32_008111</name>
</gene>
<sequence>MAEQTTDPLTGLTEPTSEPVAEVLARAVGVTRRYGDVLALNGLSLDIHAGELVGLLGPNGAGKSTLINLFVGLRRPSAGRVELFGGSPADPRLRRGIGVTPQETGLPSTLRIGEVVDFVAAHYPRSVARGALLEQFALSGMERRQIGGLSGGQKRRLAVALAFVGAPRLVFLDEPTTGLDVEARRALWDGIRHFHADGGTVVLTSHYLEEVEALAERVVVIGEGRVLADGTTADVRGIAGVRRVTLTADALPDLPGVLSTEREGARTHLLTADADTLVRALVRAEIPFSDLEIRATSLEEAFLTLTAREPQAA</sequence>
<dbReference type="PROSITE" id="PS50893">
    <property type="entry name" value="ABC_TRANSPORTER_2"/>
    <property type="match status" value="1"/>
</dbReference>
<comment type="caution">
    <text evidence="7">The sequence shown here is derived from an EMBL/GenBank/DDBJ whole genome shotgun (WGS) entry which is preliminary data.</text>
</comment>
<evidence type="ECO:0000256" key="5">
    <source>
        <dbReference type="ARBA" id="ARBA00023251"/>
    </source>
</evidence>
<evidence type="ECO:0000256" key="4">
    <source>
        <dbReference type="ARBA" id="ARBA00022840"/>
    </source>
</evidence>
<dbReference type="GO" id="GO:0016887">
    <property type="term" value="F:ATP hydrolysis activity"/>
    <property type="evidence" value="ECO:0007669"/>
    <property type="project" value="InterPro"/>
</dbReference>
<organism evidence="7 8">
    <name type="scientific">Streptosporangium album</name>
    <dbReference type="NCBI Taxonomy" id="47479"/>
    <lineage>
        <taxon>Bacteria</taxon>
        <taxon>Bacillati</taxon>
        <taxon>Actinomycetota</taxon>
        <taxon>Actinomycetes</taxon>
        <taxon>Streptosporangiales</taxon>
        <taxon>Streptosporangiaceae</taxon>
        <taxon>Streptosporangium</taxon>
    </lineage>
</organism>
<feature type="domain" description="ABC transporter" evidence="6">
    <location>
        <begin position="25"/>
        <end position="248"/>
    </location>
</feature>
<dbReference type="GO" id="GO:0005886">
    <property type="term" value="C:plasma membrane"/>
    <property type="evidence" value="ECO:0007669"/>
    <property type="project" value="UniProtKB-SubCell"/>
</dbReference>
<evidence type="ECO:0000313" key="7">
    <source>
        <dbReference type="EMBL" id="MBB4943710.1"/>
    </source>
</evidence>
<dbReference type="InterPro" id="IPR003593">
    <property type="entry name" value="AAA+_ATPase"/>
</dbReference>
<name>A0A7W7WEQ6_9ACTN</name>